<evidence type="ECO:0000313" key="3">
    <source>
        <dbReference type="Proteomes" id="UP000005239"/>
    </source>
</evidence>
<evidence type="ECO:0000313" key="2">
    <source>
        <dbReference type="EnsemblMetazoa" id="PPA43587.1"/>
    </source>
</evidence>
<protein>
    <submittedName>
        <fullName evidence="2">Uncharacterized protein</fullName>
    </submittedName>
</protein>
<dbReference type="EnsemblMetazoa" id="PPA43587.1">
    <property type="protein sequence ID" value="PPA43587.1"/>
    <property type="gene ID" value="WBGene00281956"/>
</dbReference>
<gene>
    <name evidence="2" type="primary">WBGene00281956</name>
</gene>
<feature type="region of interest" description="Disordered" evidence="1">
    <location>
        <begin position="33"/>
        <end position="59"/>
    </location>
</feature>
<dbReference type="Proteomes" id="UP000005239">
    <property type="component" value="Unassembled WGS sequence"/>
</dbReference>
<dbReference type="AlphaFoldDB" id="A0A2A6C890"/>
<accession>A0A8R1V3X6</accession>
<accession>A0A2A6C890</accession>
<keyword evidence="3" id="KW-1185">Reference proteome</keyword>
<reference evidence="3" key="1">
    <citation type="journal article" date="2008" name="Nat. Genet.">
        <title>The Pristionchus pacificus genome provides a unique perspective on nematode lifestyle and parasitism.</title>
        <authorList>
            <person name="Dieterich C."/>
            <person name="Clifton S.W."/>
            <person name="Schuster L.N."/>
            <person name="Chinwalla A."/>
            <person name="Delehaunty K."/>
            <person name="Dinkelacker I."/>
            <person name="Fulton L."/>
            <person name="Fulton R."/>
            <person name="Godfrey J."/>
            <person name="Minx P."/>
            <person name="Mitreva M."/>
            <person name="Roeseler W."/>
            <person name="Tian H."/>
            <person name="Witte H."/>
            <person name="Yang S.P."/>
            <person name="Wilson R.K."/>
            <person name="Sommer R.J."/>
        </authorList>
    </citation>
    <scope>NUCLEOTIDE SEQUENCE [LARGE SCALE GENOMIC DNA]</scope>
    <source>
        <strain evidence="3">PS312</strain>
    </source>
</reference>
<reference evidence="2" key="2">
    <citation type="submission" date="2022-06" db="UniProtKB">
        <authorList>
            <consortium name="EnsemblMetazoa"/>
        </authorList>
    </citation>
    <scope>IDENTIFICATION</scope>
    <source>
        <strain evidence="2">PS312</strain>
    </source>
</reference>
<evidence type="ECO:0000256" key="1">
    <source>
        <dbReference type="SAM" id="MobiDB-lite"/>
    </source>
</evidence>
<organism evidence="2 3">
    <name type="scientific">Pristionchus pacificus</name>
    <name type="common">Parasitic nematode worm</name>
    <dbReference type="NCBI Taxonomy" id="54126"/>
    <lineage>
        <taxon>Eukaryota</taxon>
        <taxon>Metazoa</taxon>
        <taxon>Ecdysozoa</taxon>
        <taxon>Nematoda</taxon>
        <taxon>Chromadorea</taxon>
        <taxon>Rhabditida</taxon>
        <taxon>Rhabditina</taxon>
        <taxon>Diplogasteromorpha</taxon>
        <taxon>Diplogasteroidea</taxon>
        <taxon>Neodiplogasteridae</taxon>
        <taxon>Pristionchus</taxon>
    </lineage>
</organism>
<sequence>MFSLVGQSGIESARIEETQTILARGAYAVHPSLRRLGGGEEPGGGREKGRGVKYSSTMEEAERRGEAVAVYDFLP</sequence>
<name>A0A2A6C890_PRIPA</name>
<proteinExistence type="predicted"/>